<reference evidence="1 2" key="1">
    <citation type="submission" date="2016-08" db="EMBL/GenBank/DDBJ databases">
        <title>A Parts List for Fungal Cellulosomes Revealed by Comparative Genomics.</title>
        <authorList>
            <consortium name="DOE Joint Genome Institute"/>
            <person name="Haitjema C.H."/>
            <person name="Gilmore S.P."/>
            <person name="Henske J.K."/>
            <person name="Solomon K.V."/>
            <person name="De Groot R."/>
            <person name="Kuo A."/>
            <person name="Mondo S.J."/>
            <person name="Salamov A.A."/>
            <person name="Labutti K."/>
            <person name="Zhao Z."/>
            <person name="Chiniquy J."/>
            <person name="Barry K."/>
            <person name="Brewer H.M."/>
            <person name="Purvine S.O."/>
            <person name="Wright A.T."/>
            <person name="Boxma B."/>
            <person name="Van Alen T."/>
            <person name="Hackstein J.H."/>
            <person name="Baker S.E."/>
            <person name="Grigoriev I.V."/>
            <person name="O'Malley M.A."/>
        </authorList>
    </citation>
    <scope>NUCLEOTIDE SEQUENCE [LARGE SCALE GENOMIC DNA]</scope>
    <source>
        <strain evidence="1 2">G1</strain>
    </source>
</reference>
<evidence type="ECO:0000313" key="1">
    <source>
        <dbReference type="EMBL" id="ORY20554.1"/>
    </source>
</evidence>
<comment type="caution">
    <text evidence="1">The sequence shown here is derived from an EMBL/GenBank/DDBJ whole genome shotgun (WGS) entry which is preliminary data.</text>
</comment>
<gene>
    <name evidence="1" type="ORF">LY90DRAFT_676689</name>
</gene>
<protein>
    <submittedName>
        <fullName evidence="1">Uncharacterized protein</fullName>
    </submittedName>
</protein>
<evidence type="ECO:0000313" key="2">
    <source>
        <dbReference type="Proteomes" id="UP000193920"/>
    </source>
</evidence>
<dbReference type="Proteomes" id="UP000193920">
    <property type="component" value="Unassembled WGS sequence"/>
</dbReference>
<name>A0A1Y2ADL1_9FUNG</name>
<dbReference type="OrthoDB" id="2132960at2759"/>
<organism evidence="1 2">
    <name type="scientific">Neocallimastix californiae</name>
    <dbReference type="NCBI Taxonomy" id="1754190"/>
    <lineage>
        <taxon>Eukaryota</taxon>
        <taxon>Fungi</taxon>
        <taxon>Fungi incertae sedis</taxon>
        <taxon>Chytridiomycota</taxon>
        <taxon>Chytridiomycota incertae sedis</taxon>
        <taxon>Neocallimastigomycetes</taxon>
        <taxon>Neocallimastigales</taxon>
        <taxon>Neocallimastigaceae</taxon>
        <taxon>Neocallimastix</taxon>
    </lineage>
</organism>
<sequence>MKCYYIIAVCYIVLLNSIFAKRLIARDDQLCQINKNEIDPIVPCVENPSDTFINGKVISIDELGQKMNNKTCLALKPWSQIQRFMNQCTEIKTEQQYAQWVVSSLCPDLNDEKKDISSKIAEKCINFEATQCLCENNLYKYEDLYQCFRHNDTDVSLTSCKEKGWIIDSSAIYNINYKFLPIGILALFATFFF</sequence>
<keyword evidence="2" id="KW-1185">Reference proteome</keyword>
<accession>A0A1Y2ADL1</accession>
<dbReference type="AlphaFoldDB" id="A0A1Y2ADL1"/>
<dbReference type="EMBL" id="MCOG01000286">
    <property type="protein sequence ID" value="ORY20554.1"/>
    <property type="molecule type" value="Genomic_DNA"/>
</dbReference>
<proteinExistence type="predicted"/>